<evidence type="ECO:0000256" key="4">
    <source>
        <dbReference type="ARBA" id="ARBA00022806"/>
    </source>
</evidence>
<accession>A0A1D8N7T7</accession>
<dbReference type="EMBL" id="CP017554">
    <property type="protein sequence ID" value="AOW01669.1"/>
    <property type="molecule type" value="Genomic_DNA"/>
</dbReference>
<dbReference type="FunFam" id="3.40.50.300:FF:000102">
    <property type="entry name" value="RNA helicase, activating signal cointegrator 1"/>
    <property type="match status" value="1"/>
</dbReference>
<dbReference type="CDD" id="cd18795">
    <property type="entry name" value="SF2_C_Ski2"/>
    <property type="match status" value="2"/>
</dbReference>
<dbReference type="Gene3D" id="3.40.50.300">
    <property type="entry name" value="P-loop containing nucleotide triphosphate hydrolases"/>
    <property type="match status" value="4"/>
</dbReference>
<dbReference type="Gene3D" id="1.10.150.20">
    <property type="entry name" value="5' to 3' exonuclease, C-terminal subdomain"/>
    <property type="match status" value="1"/>
</dbReference>
<dbReference type="PIRSF" id="PIRSF039073">
    <property type="entry name" value="BRR2"/>
    <property type="match status" value="1"/>
</dbReference>
<dbReference type="FunFam" id="3.40.50.300:FF:000198">
    <property type="entry name" value="Activating signal cointegrator 1 complex subunit"/>
    <property type="match status" value="1"/>
</dbReference>
<dbReference type="GO" id="GO:0022626">
    <property type="term" value="C:cytosolic ribosome"/>
    <property type="evidence" value="ECO:0007669"/>
    <property type="project" value="EnsemblFungi"/>
</dbReference>
<dbReference type="InterPro" id="IPR004179">
    <property type="entry name" value="Sec63-dom"/>
</dbReference>
<feature type="domain" description="Helicase C-terminal" evidence="7">
    <location>
        <begin position="481"/>
        <end position="680"/>
    </location>
</feature>
<dbReference type="SUPFAM" id="SSF46785">
    <property type="entry name" value="Winged helix' DNA-binding domain"/>
    <property type="match status" value="1"/>
</dbReference>
<dbReference type="GO" id="GO:1990116">
    <property type="term" value="P:ribosome-associated ubiquitin-dependent protein catabolic process"/>
    <property type="evidence" value="ECO:0007669"/>
    <property type="project" value="EnsemblFungi"/>
</dbReference>
<dbReference type="GO" id="GO:0072344">
    <property type="term" value="P:rescue of stalled ribosome"/>
    <property type="evidence" value="ECO:0007669"/>
    <property type="project" value="EnsemblFungi"/>
</dbReference>
<dbReference type="InterPro" id="IPR014001">
    <property type="entry name" value="Helicase_ATP-bd"/>
</dbReference>
<name>A0A1D8N7T7_YARLL</name>
<dbReference type="FunFam" id="3.40.50.300:FF:000231">
    <property type="entry name" value="Activating signal cointegrator 1 complex subunit 3"/>
    <property type="match status" value="1"/>
</dbReference>
<dbReference type="Proteomes" id="UP000182444">
    <property type="component" value="Chromosome 1B"/>
</dbReference>
<dbReference type="CDD" id="cd18020">
    <property type="entry name" value="DEXHc_ASCC3_1"/>
    <property type="match status" value="1"/>
</dbReference>
<dbReference type="eggNOG" id="KOG0952">
    <property type="taxonomic scope" value="Eukaryota"/>
</dbReference>
<evidence type="ECO:0000259" key="7">
    <source>
        <dbReference type="PROSITE" id="PS51194"/>
    </source>
</evidence>
<feature type="domain" description="Helicase C-terminal" evidence="7">
    <location>
        <begin position="1316"/>
        <end position="1527"/>
    </location>
</feature>
<evidence type="ECO:0000256" key="5">
    <source>
        <dbReference type="ARBA" id="ARBA00022840"/>
    </source>
</evidence>
<dbReference type="FunFam" id="3.40.50.300:FF:000062">
    <property type="entry name" value="U5 small nuclear ribonucleoprotein helicase"/>
    <property type="match status" value="1"/>
</dbReference>
<evidence type="ECO:0000259" key="6">
    <source>
        <dbReference type="PROSITE" id="PS51192"/>
    </source>
</evidence>
<dbReference type="GeneID" id="2907017"/>
<dbReference type="InterPro" id="IPR057842">
    <property type="entry name" value="WH_MER3"/>
</dbReference>
<dbReference type="KEGG" id="yli:2907017"/>
<dbReference type="SMART" id="SM00973">
    <property type="entry name" value="Sec63"/>
    <property type="match status" value="2"/>
</dbReference>
<dbReference type="Pfam" id="PF23445">
    <property type="entry name" value="WHD_SNRNP200"/>
    <property type="match status" value="2"/>
</dbReference>
<evidence type="ECO:0000256" key="1">
    <source>
        <dbReference type="ARBA" id="ARBA00010140"/>
    </source>
</evidence>
<keyword evidence="4" id="KW-0347">Helicase</keyword>
<dbReference type="OMA" id="MCSATEF"/>
<dbReference type="SUPFAM" id="SSF81296">
    <property type="entry name" value="E set domains"/>
    <property type="match status" value="1"/>
</dbReference>
<gene>
    <name evidence="8" type="ORF">YALI1_B18451g</name>
</gene>
<feature type="domain" description="Helicase ATP-binding" evidence="6">
    <location>
        <begin position="257"/>
        <end position="445"/>
    </location>
</feature>
<dbReference type="InterPro" id="IPR027417">
    <property type="entry name" value="P-loop_NTPase"/>
</dbReference>
<feature type="domain" description="Helicase ATP-binding" evidence="6">
    <location>
        <begin position="1113"/>
        <end position="1286"/>
    </location>
</feature>
<dbReference type="Pfam" id="PF00270">
    <property type="entry name" value="DEAD"/>
    <property type="match status" value="2"/>
</dbReference>
<evidence type="ECO:0008006" key="10">
    <source>
        <dbReference type="Google" id="ProtNLM"/>
    </source>
</evidence>
<dbReference type="RefSeq" id="XP_500859.3">
    <property type="nucleotide sequence ID" value="XM_500859.3"/>
</dbReference>
<dbReference type="VEuPathDB" id="FungiDB:YALI0_B13904g"/>
<dbReference type="SMART" id="SM00382">
    <property type="entry name" value="AAA"/>
    <property type="match status" value="2"/>
</dbReference>
<dbReference type="InterPro" id="IPR050474">
    <property type="entry name" value="Hel308_SKI2-like"/>
</dbReference>
<dbReference type="FunFam" id="1.10.10.10:FF:000012">
    <property type="entry name" value="U5 small nuclear ribonucleoprotein helicase"/>
    <property type="match status" value="1"/>
</dbReference>
<dbReference type="InterPro" id="IPR036390">
    <property type="entry name" value="WH_DNA-bd_sf"/>
</dbReference>
<evidence type="ECO:0000313" key="9">
    <source>
        <dbReference type="Proteomes" id="UP000182444"/>
    </source>
</evidence>
<dbReference type="GO" id="GO:0005524">
    <property type="term" value="F:ATP binding"/>
    <property type="evidence" value="ECO:0007669"/>
    <property type="project" value="UniProtKB-KW"/>
</dbReference>
<dbReference type="InterPro" id="IPR035892">
    <property type="entry name" value="C2_domain_sf"/>
</dbReference>
<dbReference type="PROSITE" id="PS51192">
    <property type="entry name" value="HELICASE_ATP_BIND_1"/>
    <property type="match status" value="2"/>
</dbReference>
<dbReference type="PANTHER" id="PTHR47961">
    <property type="entry name" value="DNA POLYMERASE THETA, PUTATIVE (AFU_ORTHOLOGUE AFUA_1G05260)-RELATED"/>
    <property type="match status" value="1"/>
</dbReference>
<dbReference type="GO" id="GO:0002181">
    <property type="term" value="P:cytoplasmic translation"/>
    <property type="evidence" value="ECO:0007669"/>
    <property type="project" value="EnsemblFungi"/>
</dbReference>
<evidence type="ECO:0000256" key="3">
    <source>
        <dbReference type="ARBA" id="ARBA00022801"/>
    </source>
</evidence>
<dbReference type="InterPro" id="IPR011545">
    <property type="entry name" value="DEAD/DEAH_box_helicase_dom"/>
</dbReference>
<dbReference type="PANTHER" id="PTHR47961:SF13">
    <property type="entry name" value="ACTIVATING SIGNAL COINTEGRATOR 1 COMPLEX SUBUNIT 3"/>
    <property type="match status" value="1"/>
</dbReference>
<dbReference type="FunFam" id="1.10.10.10:FF:000024">
    <property type="entry name" value="U5 small nuclear ribonucleoprotein helicase"/>
    <property type="match status" value="1"/>
</dbReference>
<dbReference type="SUPFAM" id="SSF158702">
    <property type="entry name" value="Sec63 N-terminal domain-like"/>
    <property type="match status" value="2"/>
</dbReference>
<evidence type="ECO:0000313" key="8">
    <source>
        <dbReference type="EMBL" id="AOW01669.1"/>
    </source>
</evidence>
<dbReference type="GO" id="GO:0032991">
    <property type="term" value="C:protein-containing complex"/>
    <property type="evidence" value="ECO:0007669"/>
    <property type="project" value="UniProtKB-ARBA"/>
</dbReference>
<keyword evidence="3" id="KW-0378">Hydrolase</keyword>
<dbReference type="InterPro" id="IPR003593">
    <property type="entry name" value="AAA+_ATPase"/>
</dbReference>
<dbReference type="Pfam" id="PF02889">
    <property type="entry name" value="Sec63"/>
    <property type="match status" value="2"/>
</dbReference>
<dbReference type="SMART" id="SM00487">
    <property type="entry name" value="DEXDc"/>
    <property type="match status" value="2"/>
</dbReference>
<organism evidence="8 9">
    <name type="scientific">Yarrowia lipolytica</name>
    <name type="common">Candida lipolytica</name>
    <dbReference type="NCBI Taxonomy" id="4952"/>
    <lineage>
        <taxon>Eukaryota</taxon>
        <taxon>Fungi</taxon>
        <taxon>Dikarya</taxon>
        <taxon>Ascomycota</taxon>
        <taxon>Saccharomycotina</taxon>
        <taxon>Dipodascomycetes</taxon>
        <taxon>Dipodascales</taxon>
        <taxon>Dipodascales incertae sedis</taxon>
        <taxon>Yarrowia</taxon>
    </lineage>
</organism>
<comment type="similarity">
    <text evidence="1">Belongs to the helicase family. SKI2 subfamily.</text>
</comment>
<sequence>MLDLTEYEQFAQLAQELEPQDEVYSGFDKFNQLDAPDMDIPLMEHLEFFEDPSSDDGEYNNAAFEWLTSKCVEVHRKNGRSDTPEQFEAAILDMLQSNRSSDELQMQLLEEVGYDDVDFVIELLEKRNDLKISAAAALPNGYSLMTPEQKAQQLRDNRARAKALPDNPVPTQKKYPNVYMSGDGGNVLSSLGKKYGLPVGSEKLVFNKHEEIIVPYPKKRPVLIESNFIPLKDLDIICRGAFKAYKSLNQIQSLVYPVAYNTSENMLVCAPTGAGKTDVAMLTVLSTINQFSDISPEGDVTVHYNDFKIVYVAPLKALAAEIVVKLGKRLAWLGISVRELTGDMQLTKAEIMATQVIVTTPEKWDVVTRKSTGDNELVTKVKLLIIDEVHLLHEDRGAVIESLVARTLRQVESTQSLIRIVGLSATLPNFIDVAQFLRVNPEIGMFFFDSSFRPVPLEQHFIGVRGKQGSNESRENIDEIAYEKLVQEVGQGGHQVMVFVHSRKDTAKSAMKFVQAAQANGESEIFSCATDPNYGLYTKDVMKAKNKEVRELFQHGFGIHHAGMLRSDRNLTEKLFADGLIKVLCCTATLAWGVNLPAAVVIIKGTQVYEAKKGGFTDLGISDVIQIFGRAGRPQFEKFGTGILLTSLDRLSHFISAVTEQHPIESKLQDQIVDNLNAEISLGTVTNVDEGVAWLGYTYLFVRMRKNPLAYGLTWADVQDDPMLGGHRRKLIVAAAQRLHTLQMIVFDERVGSFVSKDSGRVASDFYLLNNSIEIFNTMMKPDASEADVLALLSMSGEFDGLKGRPEEMEELEKFQNSDDMPCQPYGALTTTQGKTNLVLQAYISRYQFKESSLISDMGYVAQNASRIARALFSLALNRRWGNLAYSLLSMCKAIDQRLWPFAHPLHQFELPDHIMRILDAKDPSIDDLRDMTAKEMGDLVHNHSMASKLYRFVDRFPYMMMEADIAPITKSVLRVHLDIWADFHWDEKYHGKVQHFWLWVESSDNAHISHVEKFMLSKRKLHDVHNIDFTIPISQPIPSQIVVRLVSDHWAHVETVQTVSFKHLIMPDHETIHTKLLRLRPLPIEALRNPIIENIYAKKFQFFNPMQTMCFHCLYHMDTNVFLGSPTGSGKTVACELAMWAAFRDNPGSKVVYIAPMKALVRERVEDWGKRLKGFKRIVELTGDSNPDAGEVRRADIIITTPEKFDGISRNWKTRKFVQGVSLVIMDEIHLLASDRGPILEMIVSRMNYVGGQTGRKVRLLGLSTAVSNTTDMAGWLGVKEGLFNFPPAVRPVPLQMYIDGFPDNVGFCPLMKTMNKPAFMAIKSHSPTKPVLIFVASRRQTRLTSLDLIHLCGLEDNPRRFLSMDEDELQAILLQVKDETLKLSLQFGIGLHHAGLVESDRRISHELFAANRIQILIATSTLAWGVNLPAHLVVIKGTQFYDAKIEAYRDMDLTDILQMMGRAGRPGFDTNGIAMVYTKESKKAFYKNFLNVGFPVESQLHKALEDHLGAEIVTGSIKSRQDAMDFLSWTFLYRRVYSNPTYYGIQEQTPEAVGEYLSDLIDDSLDALSESSCLQLHADGTLSATSFLRISSYYYLSHKTVRFIISDASNDSTFRDALVWVSKATEYDLLPVRHNEDLVNAELSKEMRYSGESMDLVMWDPHVKVFLLLQAYMSRVKLPITDYIQDTVSVLDQTLRILQAAVDTVAELGLLFAVKTAITVMQCIKQGAWPDADPVTLLPGMKPQDRAITKFEERDEITLDTLGNMSPEKIKTAAQKFGCRNINDFVRVASSLPVVDIDYLRVDDKMTVTMTHKNKPLHADFRMPCPKFHKPQKESWFVILSCGEDLLGIKRVSPQPGKPMHTELKIPPGYETKNLILECINDALDLSYDIEVQV</sequence>
<dbReference type="FunFam" id="2.60.40.150:FF:000004">
    <property type="entry name" value="RNA helicase, activating signal cointegrator 1"/>
    <property type="match status" value="1"/>
</dbReference>
<dbReference type="GO" id="GO:0016887">
    <property type="term" value="F:ATP hydrolysis activity"/>
    <property type="evidence" value="ECO:0007669"/>
    <property type="project" value="EnsemblFungi"/>
</dbReference>
<dbReference type="InterPro" id="IPR001650">
    <property type="entry name" value="Helicase_C-like"/>
</dbReference>
<keyword evidence="2" id="KW-0547">Nucleotide-binding</keyword>
<dbReference type="SUPFAM" id="SSF52540">
    <property type="entry name" value="P-loop containing nucleoside triphosphate hydrolases"/>
    <property type="match status" value="4"/>
</dbReference>
<reference evidence="8 9" key="1">
    <citation type="journal article" date="2016" name="PLoS ONE">
        <title>Sequence Assembly of Yarrowia lipolytica Strain W29/CLIB89 Shows Transposable Element Diversity.</title>
        <authorList>
            <person name="Magnan C."/>
            <person name="Yu J."/>
            <person name="Chang I."/>
            <person name="Jahn E."/>
            <person name="Kanomata Y."/>
            <person name="Wu J."/>
            <person name="Zeller M."/>
            <person name="Oakes M."/>
            <person name="Baldi P."/>
            <person name="Sandmeyer S."/>
        </authorList>
    </citation>
    <scope>NUCLEOTIDE SEQUENCE [LARGE SCALE GENOMIC DNA]</scope>
    <source>
        <strain evidence="9">CLIB89(W29)</strain>
    </source>
</reference>
<dbReference type="InterPro" id="IPR014756">
    <property type="entry name" value="Ig_E-set"/>
</dbReference>
<dbReference type="GO" id="GO:0003676">
    <property type="term" value="F:nucleic acid binding"/>
    <property type="evidence" value="ECO:0007669"/>
    <property type="project" value="InterPro"/>
</dbReference>
<evidence type="ECO:0000256" key="2">
    <source>
        <dbReference type="ARBA" id="ARBA00022741"/>
    </source>
</evidence>
<dbReference type="Gene3D" id="1.10.3380.10">
    <property type="entry name" value="Sec63 N-terminal domain-like domain"/>
    <property type="match status" value="2"/>
</dbReference>
<dbReference type="GO" id="GO:0004386">
    <property type="term" value="F:helicase activity"/>
    <property type="evidence" value="ECO:0007669"/>
    <property type="project" value="UniProtKB-KW"/>
</dbReference>
<dbReference type="VEuPathDB" id="FungiDB:YALI1_B18451g"/>
<protein>
    <recommendedName>
        <fullName evidence="10">Antiviral helicase SLH1</fullName>
    </recommendedName>
</protein>
<dbReference type="InterPro" id="IPR036388">
    <property type="entry name" value="WH-like_DNA-bd_sf"/>
</dbReference>
<dbReference type="Pfam" id="PF00271">
    <property type="entry name" value="Helicase_C"/>
    <property type="match status" value="2"/>
</dbReference>
<dbReference type="Gene3D" id="2.60.40.150">
    <property type="entry name" value="C2 domain"/>
    <property type="match status" value="2"/>
</dbReference>
<proteinExistence type="inferred from homology"/>
<dbReference type="SMART" id="SM00490">
    <property type="entry name" value="HELICc"/>
    <property type="match status" value="2"/>
</dbReference>
<dbReference type="Gene3D" id="1.10.10.10">
    <property type="entry name" value="Winged helix-like DNA-binding domain superfamily/Winged helix DNA-binding domain"/>
    <property type="match status" value="2"/>
</dbReference>
<dbReference type="GO" id="GO:0006417">
    <property type="term" value="P:regulation of translation"/>
    <property type="evidence" value="ECO:0007669"/>
    <property type="project" value="EnsemblFungi"/>
</dbReference>
<dbReference type="PROSITE" id="PS51194">
    <property type="entry name" value="HELICASE_CTER"/>
    <property type="match status" value="2"/>
</dbReference>
<keyword evidence="5" id="KW-0067">ATP-binding</keyword>
<dbReference type="FunFam" id="1.10.3380.10:FF:000002">
    <property type="entry name" value="Activating signal cointegrator 1 complex subunit 3"/>
    <property type="match status" value="1"/>
</dbReference>